<feature type="chain" id="PRO_5018137941" evidence="1">
    <location>
        <begin position="25"/>
        <end position="837"/>
    </location>
</feature>
<evidence type="ECO:0000259" key="3">
    <source>
        <dbReference type="Pfam" id="PF21307"/>
    </source>
</evidence>
<feature type="domain" description="Glycosyl hydrolase family 95 catalytic" evidence="4">
    <location>
        <begin position="334"/>
        <end position="739"/>
    </location>
</feature>
<comment type="caution">
    <text evidence="5">The sequence shown here is derived from an EMBL/GenBank/DDBJ whole genome shotgun (WGS) entry which is preliminary data.</text>
</comment>
<dbReference type="InterPro" id="IPR012341">
    <property type="entry name" value="6hp_glycosidase-like_sf"/>
</dbReference>
<reference evidence="5 6" key="1">
    <citation type="submission" date="2018-11" db="EMBL/GenBank/DDBJ databases">
        <title>Genomes From Bacteria Associated with the Canine Oral Cavity: a Test Case for Automated Genome-Based Taxonomic Assignment.</title>
        <authorList>
            <person name="Coil D.A."/>
            <person name="Jospin G."/>
            <person name="Darling A.E."/>
            <person name="Wallis C."/>
            <person name="Davis I.J."/>
            <person name="Harris S."/>
            <person name="Eisen J.A."/>
            <person name="Holcombe L.J."/>
            <person name="O'Flynn C."/>
        </authorList>
    </citation>
    <scope>NUCLEOTIDE SEQUENCE [LARGE SCALE GENOMIC DNA]</scope>
    <source>
        <strain evidence="5 6">OH1047_COT-310</strain>
    </source>
</reference>
<protein>
    <submittedName>
        <fullName evidence="5">Glycoside hydrolase family 95 protein</fullName>
    </submittedName>
</protein>
<feature type="domain" description="Glycosyl hydrolase family 95 N-terminal" evidence="2">
    <location>
        <begin position="35"/>
        <end position="292"/>
    </location>
</feature>
<feature type="domain" description="Alpha fucosidase A-like C-terminal" evidence="3">
    <location>
        <begin position="741"/>
        <end position="831"/>
    </location>
</feature>
<evidence type="ECO:0000259" key="2">
    <source>
        <dbReference type="Pfam" id="PF14498"/>
    </source>
</evidence>
<gene>
    <name evidence="5" type="ORF">EII33_04245</name>
</gene>
<dbReference type="InterPro" id="IPR027414">
    <property type="entry name" value="GH95_N_dom"/>
</dbReference>
<evidence type="ECO:0000313" key="5">
    <source>
        <dbReference type="EMBL" id="RRD92355.1"/>
    </source>
</evidence>
<dbReference type="PIRSF" id="PIRSF007663">
    <property type="entry name" value="UCP007663"/>
    <property type="match status" value="1"/>
</dbReference>
<proteinExistence type="predicted"/>
<dbReference type="Pfam" id="PF14498">
    <property type="entry name" value="Glyco_hyd_65N_2"/>
    <property type="match status" value="1"/>
</dbReference>
<dbReference type="Pfam" id="PF21307">
    <property type="entry name" value="Glyco_hydro_95_C"/>
    <property type="match status" value="1"/>
</dbReference>
<sequence length="837" mass="92962">MKKLLLSSLVTVAFCCSYPLYVFSSVPTDSYNHMLYYTAPASIWEETLPLGNGRLGMMPDGGVRRERIVLNEISLWNGSEADYGNPDAAKSLPAIRRLLFEGKNREAQELMYSSFVPKKGEADKRYGTYQILANLDLEFDYPLLNAKAEGEAAVTAQSDVRPVDYRRGLNLRDALAYTAFTLNDVAYRREYFISRDKDVMLIHLTAGRKEALSFSARLSRPERAAVTIEGNTLLMNGMLDSGLPGKDGMKFRVAMRLVSKGGEQAIDPERGIALKNGQEAWLVISATTSYEAAGTDFPGERYASVCDRLLDGVAPSGSSFAKLNAKLERTMKKETAHRSLYDRVSLTLPATEDDALPTNERILRFEQKESPGLAALYYNYGRYLLIGSTRPGSLPPNLQGLWANTLQTPWNGDYHTNINIQMNHWPLEQAGLSELYGPLTTLVERLLPSGKKTAVTFYGDKAEGWVLHMMTNVWNYTAPGEHPSWGATNTGGAWLCAHLWEHYLYTQDKEYLQRIYPILKGAADFFRSTMVREPGNGWLVTAPTSSPENSFYMPGDSLTPVSICMGPTMDVQLLTELYYNVIVAALTLNRDADYVKKLEADLKEFPPMIISKDGYLQEWLEDYREAEVHHRHVSHLYGLHPGNLISPARSPKLADACRVTLNRRGDGGTGWSRAWKINFWARLGDGNRAWKLFKSLLQPAVNAKTGRHGSGTFPNLFCSHQPFQIDGNFGGAAGIGEMLLQSHEGFINLLPALPDGWDTGSFRGMRVRGGAAVDLDWKDGRATKAAITALVPGRFIVKMPAGVSLAKVSKNGAELDFKDDSFALDLRAGESLKVTFF</sequence>
<dbReference type="Gene3D" id="1.50.10.10">
    <property type="match status" value="1"/>
</dbReference>
<dbReference type="InterPro" id="IPR054363">
    <property type="entry name" value="GH95_cat"/>
</dbReference>
<dbReference type="AlphaFoldDB" id="A0A3P2ABZ8"/>
<evidence type="ECO:0000256" key="1">
    <source>
        <dbReference type="SAM" id="SignalP"/>
    </source>
</evidence>
<keyword evidence="5" id="KW-0378">Hydrolase</keyword>
<organism evidence="5 6">
    <name type="scientific">Prevotella heparinolytica</name>
    <dbReference type="NCBI Taxonomy" id="28113"/>
    <lineage>
        <taxon>Bacteria</taxon>
        <taxon>Pseudomonadati</taxon>
        <taxon>Bacteroidota</taxon>
        <taxon>Bacteroidia</taxon>
        <taxon>Bacteroidales</taxon>
        <taxon>Bacteroidaceae</taxon>
        <taxon>Bacteroides</taxon>
    </lineage>
</organism>
<dbReference type="InterPro" id="IPR016518">
    <property type="entry name" value="Alpha-L-fucosidase"/>
</dbReference>
<dbReference type="GO" id="GO:0005975">
    <property type="term" value="P:carbohydrate metabolic process"/>
    <property type="evidence" value="ECO:0007669"/>
    <property type="project" value="InterPro"/>
</dbReference>
<evidence type="ECO:0000313" key="6">
    <source>
        <dbReference type="Proteomes" id="UP000279562"/>
    </source>
</evidence>
<accession>A0A3P2ABZ8</accession>
<keyword evidence="1" id="KW-0732">Signal</keyword>
<name>A0A3P2ABZ8_9BACE</name>
<dbReference type="Pfam" id="PF22124">
    <property type="entry name" value="Glyco_hydro_95_cat"/>
    <property type="match status" value="1"/>
</dbReference>
<keyword evidence="6" id="KW-1185">Reference proteome</keyword>
<dbReference type="GO" id="GO:0004560">
    <property type="term" value="F:alpha-L-fucosidase activity"/>
    <property type="evidence" value="ECO:0007669"/>
    <property type="project" value="InterPro"/>
</dbReference>
<dbReference type="SUPFAM" id="SSF48208">
    <property type="entry name" value="Six-hairpin glycosidases"/>
    <property type="match status" value="1"/>
</dbReference>
<dbReference type="Proteomes" id="UP000279562">
    <property type="component" value="Unassembled WGS sequence"/>
</dbReference>
<dbReference type="PANTHER" id="PTHR31084">
    <property type="entry name" value="ALPHA-L-FUCOSIDASE 2"/>
    <property type="match status" value="1"/>
</dbReference>
<evidence type="ECO:0000259" key="4">
    <source>
        <dbReference type="Pfam" id="PF22124"/>
    </source>
</evidence>
<dbReference type="EMBL" id="RQYF01000011">
    <property type="protein sequence ID" value="RRD92355.1"/>
    <property type="molecule type" value="Genomic_DNA"/>
</dbReference>
<dbReference type="PANTHER" id="PTHR31084:SF0">
    <property type="entry name" value="ALPHA-L-FUCOSIDASE 2"/>
    <property type="match status" value="1"/>
</dbReference>
<feature type="signal peptide" evidence="1">
    <location>
        <begin position="1"/>
        <end position="24"/>
    </location>
</feature>
<dbReference type="InterPro" id="IPR049053">
    <property type="entry name" value="AFCA-like_C"/>
</dbReference>
<dbReference type="InterPro" id="IPR008928">
    <property type="entry name" value="6-hairpin_glycosidase_sf"/>
</dbReference>